<dbReference type="KEGG" id="ruf:TH63_03970"/>
<keyword evidence="2" id="KW-1185">Reference proteome</keyword>
<reference evidence="1 2" key="1">
    <citation type="submission" date="2015-01" db="EMBL/GenBank/DDBJ databases">
        <title>Rufibacter sp./DG31D/ whole genome sequencing.</title>
        <authorList>
            <person name="Kim M.K."/>
            <person name="Srinivasan S."/>
            <person name="Lee J.-J."/>
        </authorList>
    </citation>
    <scope>NUCLEOTIDE SEQUENCE [LARGE SCALE GENOMIC DNA]</scope>
    <source>
        <strain evidence="1 2">DG31D</strain>
    </source>
</reference>
<name>A0A0H4W3F3_9BACT</name>
<accession>A0A0H4W3F3</accession>
<sequence>MNSPVNKVVVGKPIEKLLKNSALLAVDTSSVNDSLARLEALRQTYIQSPTAGRNVFKLPGLEL</sequence>
<evidence type="ECO:0000313" key="2">
    <source>
        <dbReference type="Proteomes" id="UP000036458"/>
    </source>
</evidence>
<dbReference type="AlphaFoldDB" id="A0A0H4W3F3"/>
<dbReference type="Proteomes" id="UP000036458">
    <property type="component" value="Chromosome"/>
</dbReference>
<protein>
    <submittedName>
        <fullName evidence="1">Uncharacterized protein</fullName>
    </submittedName>
</protein>
<dbReference type="RefSeq" id="WP_048919799.1">
    <property type="nucleotide sequence ID" value="NZ_CP010777.1"/>
</dbReference>
<evidence type="ECO:0000313" key="1">
    <source>
        <dbReference type="EMBL" id="AKQ44976.1"/>
    </source>
</evidence>
<proteinExistence type="predicted"/>
<gene>
    <name evidence="1" type="ORF">TH63_03970</name>
</gene>
<dbReference type="EMBL" id="CP010777">
    <property type="protein sequence ID" value="AKQ44976.1"/>
    <property type="molecule type" value="Genomic_DNA"/>
</dbReference>
<organism evidence="1 2">
    <name type="scientific">Rufibacter radiotolerans</name>
    <dbReference type="NCBI Taxonomy" id="1379910"/>
    <lineage>
        <taxon>Bacteria</taxon>
        <taxon>Pseudomonadati</taxon>
        <taxon>Bacteroidota</taxon>
        <taxon>Cytophagia</taxon>
        <taxon>Cytophagales</taxon>
        <taxon>Hymenobacteraceae</taxon>
        <taxon>Rufibacter</taxon>
    </lineage>
</organism>
<dbReference type="PATRIC" id="fig|1379910.4.peg.863"/>